<evidence type="ECO:0000256" key="1">
    <source>
        <dbReference type="ARBA" id="ARBA00007374"/>
    </source>
</evidence>
<dbReference type="Pfam" id="PF03770">
    <property type="entry name" value="IPK"/>
    <property type="match status" value="1"/>
</dbReference>
<dbReference type="GO" id="GO:0005634">
    <property type="term" value="C:nucleus"/>
    <property type="evidence" value="ECO:0007669"/>
    <property type="project" value="TreeGrafter"/>
</dbReference>
<reference evidence="6" key="1">
    <citation type="submission" date="2024-06" db="EMBL/GenBank/DDBJ databases">
        <authorList>
            <person name="Liu X."/>
            <person name="Lenzi L."/>
            <person name="Haldenby T S."/>
            <person name="Uol C."/>
        </authorList>
    </citation>
    <scope>NUCLEOTIDE SEQUENCE</scope>
</reference>
<dbReference type="GO" id="GO:0046854">
    <property type="term" value="P:phosphatidylinositol phosphate biosynthetic process"/>
    <property type="evidence" value="ECO:0007669"/>
    <property type="project" value="TreeGrafter"/>
</dbReference>
<dbReference type="EMBL" id="CAXLJL010000156">
    <property type="protein sequence ID" value="CAL5133155.1"/>
    <property type="molecule type" value="Genomic_DNA"/>
</dbReference>
<protein>
    <recommendedName>
        <fullName evidence="4">Kinase</fullName>
        <ecNumber evidence="4">2.7.-.-</ecNumber>
    </recommendedName>
</protein>
<dbReference type="PANTHER" id="PTHR12400">
    <property type="entry name" value="INOSITOL POLYPHOSPHATE KINASE"/>
    <property type="match status" value="1"/>
</dbReference>
<feature type="region of interest" description="Disordered" evidence="5">
    <location>
        <begin position="48"/>
        <end position="74"/>
    </location>
</feature>
<feature type="compositionally biased region" description="Polar residues" evidence="5">
    <location>
        <begin position="48"/>
        <end position="63"/>
    </location>
</feature>
<keyword evidence="3 4" id="KW-0418">Kinase</keyword>
<dbReference type="PANTHER" id="PTHR12400:SF26">
    <property type="entry name" value="KINASE"/>
    <property type="match status" value="1"/>
</dbReference>
<dbReference type="Proteomes" id="UP001497525">
    <property type="component" value="Unassembled WGS sequence"/>
</dbReference>
<dbReference type="InterPro" id="IPR038286">
    <property type="entry name" value="IPK_sf"/>
</dbReference>
<evidence type="ECO:0000256" key="3">
    <source>
        <dbReference type="ARBA" id="ARBA00022777"/>
    </source>
</evidence>
<comment type="caution">
    <text evidence="6">The sequence shown here is derived from an EMBL/GenBank/DDBJ whole genome shotgun (WGS) entry which is preliminary data.</text>
</comment>
<dbReference type="AlphaFoldDB" id="A0AAV2T9U5"/>
<gene>
    <name evidence="6" type="ORF">CDAUBV1_LOCUS6429</name>
</gene>
<evidence type="ECO:0000256" key="4">
    <source>
        <dbReference type="RuleBase" id="RU363090"/>
    </source>
</evidence>
<feature type="region of interest" description="Disordered" evidence="5">
    <location>
        <begin position="138"/>
        <end position="158"/>
    </location>
</feature>
<organism evidence="6 7">
    <name type="scientific">Calicophoron daubneyi</name>
    <name type="common">Rumen fluke</name>
    <name type="synonym">Paramphistomum daubneyi</name>
    <dbReference type="NCBI Taxonomy" id="300641"/>
    <lineage>
        <taxon>Eukaryota</taxon>
        <taxon>Metazoa</taxon>
        <taxon>Spiralia</taxon>
        <taxon>Lophotrochozoa</taxon>
        <taxon>Platyhelminthes</taxon>
        <taxon>Trematoda</taxon>
        <taxon>Digenea</taxon>
        <taxon>Plagiorchiida</taxon>
        <taxon>Pronocephalata</taxon>
        <taxon>Paramphistomoidea</taxon>
        <taxon>Paramphistomidae</taxon>
        <taxon>Calicophoron</taxon>
    </lineage>
</organism>
<evidence type="ECO:0000313" key="7">
    <source>
        <dbReference type="Proteomes" id="UP001497525"/>
    </source>
</evidence>
<dbReference type="Gene3D" id="3.30.470.160">
    <property type="entry name" value="Inositol polyphosphate kinase"/>
    <property type="match status" value="2"/>
</dbReference>
<feature type="compositionally biased region" description="Polar residues" evidence="5">
    <location>
        <begin position="138"/>
        <end position="151"/>
    </location>
</feature>
<comment type="similarity">
    <text evidence="1 4">Belongs to the inositol phosphokinase (IPK) family.</text>
</comment>
<keyword evidence="2 4" id="KW-0808">Transferase</keyword>
<proteinExistence type="inferred from homology"/>
<evidence type="ECO:0000256" key="2">
    <source>
        <dbReference type="ARBA" id="ARBA00022679"/>
    </source>
</evidence>
<evidence type="ECO:0000256" key="5">
    <source>
        <dbReference type="SAM" id="MobiDB-lite"/>
    </source>
</evidence>
<name>A0AAV2T9U5_CALDB</name>
<sequence>MPRARSHLLAALVQIRPHLVERGLLIGDVLHLIQRTLSMDGVSQGIQCPRLSTSSEHTSQSAQEDSKTPDPSFWRQSESALDGCFGKGSDVEHRQLRCPPTLKNTIVSSHKFETPSASEDEDSSRTVFFELPRTSCRSPLQRSAPASSSDRLSPLRRGARRLREPNLLSNHKPLVEIHSHRNLAYHTIWTVGLSKPEKNKVLFNRQRCWNFSLPRGIWPSRRKARPKSSSWVQLSGHEGSIMCTGKGSVLKRFNECEAQCLFELQKDPLRPFVPVYQGEKEINGQRFVQMQDVLYPFHSPFIMDCKIGQRTYLETEVAGKTGSNKLRPDMYRKMIAVDPNAPTDEEHQQQAVTKLRYMRWRELLSSSAALGFRVDAVKENYLIRLKRLKGALEVSDFFATHEFIGSSLLFAHDARGMVNVWMIDFGETLRLPPNIHVDHRKPWVLGNREDGYLVGVDNLIRLFQEISLECN</sequence>
<dbReference type="SUPFAM" id="SSF56104">
    <property type="entry name" value="SAICAR synthase-like"/>
    <property type="match status" value="1"/>
</dbReference>
<accession>A0AAV2T9U5</accession>
<dbReference type="GO" id="GO:0005737">
    <property type="term" value="C:cytoplasm"/>
    <property type="evidence" value="ECO:0007669"/>
    <property type="project" value="TreeGrafter"/>
</dbReference>
<dbReference type="EC" id="2.7.-.-" evidence="4"/>
<evidence type="ECO:0000313" key="6">
    <source>
        <dbReference type="EMBL" id="CAL5133155.1"/>
    </source>
</evidence>
<dbReference type="InterPro" id="IPR005522">
    <property type="entry name" value="IPK"/>
</dbReference>
<dbReference type="GO" id="GO:0000828">
    <property type="term" value="F:inositol hexakisphosphate kinase activity"/>
    <property type="evidence" value="ECO:0007669"/>
    <property type="project" value="TreeGrafter"/>
</dbReference>
<dbReference type="GO" id="GO:0032958">
    <property type="term" value="P:inositol phosphate biosynthetic process"/>
    <property type="evidence" value="ECO:0007669"/>
    <property type="project" value="InterPro"/>
</dbReference>